<dbReference type="EMBL" id="LWBO01000005">
    <property type="protein sequence ID" value="OQP51542.1"/>
    <property type="molecule type" value="Genomic_DNA"/>
</dbReference>
<evidence type="ECO:0008006" key="6">
    <source>
        <dbReference type="Google" id="ProtNLM"/>
    </source>
</evidence>
<feature type="signal peptide" evidence="3">
    <location>
        <begin position="1"/>
        <end position="18"/>
    </location>
</feature>
<dbReference type="InterPro" id="IPR001952">
    <property type="entry name" value="Alkaline_phosphatase"/>
</dbReference>
<dbReference type="CDD" id="cd16012">
    <property type="entry name" value="ALP"/>
    <property type="match status" value="1"/>
</dbReference>
<comment type="caution">
    <text evidence="4">The sequence shown here is derived from an EMBL/GenBank/DDBJ whole genome shotgun (WGS) entry which is preliminary data.</text>
</comment>
<dbReference type="CDD" id="cd08577">
    <property type="entry name" value="PI-PLCc_GDPD_SF_unchar3"/>
    <property type="match status" value="1"/>
</dbReference>
<evidence type="ECO:0000256" key="2">
    <source>
        <dbReference type="RuleBase" id="RU003946"/>
    </source>
</evidence>
<feature type="chain" id="PRO_5047308857" description="Alkaline phosphatase" evidence="3">
    <location>
        <begin position="19"/>
        <end position="621"/>
    </location>
</feature>
<dbReference type="PANTHER" id="PTHR11596:SF5">
    <property type="entry name" value="ALKALINE PHOSPHATASE"/>
    <property type="match status" value="1"/>
</dbReference>
<protein>
    <recommendedName>
        <fullName evidence="6">Alkaline phosphatase</fullName>
    </recommendedName>
</protein>
<dbReference type="InterPro" id="IPR039559">
    <property type="entry name" value="AIM6_PI-PLC-like_dom"/>
</dbReference>
<comment type="similarity">
    <text evidence="2">Belongs to the alkaline phosphatase family.</text>
</comment>
<dbReference type="SMART" id="SM00098">
    <property type="entry name" value="alkPPc"/>
    <property type="match status" value="1"/>
</dbReference>
<evidence type="ECO:0000313" key="5">
    <source>
        <dbReference type="Proteomes" id="UP000192277"/>
    </source>
</evidence>
<proteinExistence type="inferred from homology"/>
<dbReference type="InterPro" id="IPR017946">
    <property type="entry name" value="PLC-like_Pdiesterase_TIM-brl"/>
</dbReference>
<sequence>MNKLLFTLLIVLRTTAFSQPANYTVANAHSHNDYEQPVPLLTAYNETFGSIEADIFWYNGEILVAHSEKELALHRTLEDMYLKPLQSFIEKNKGHIYADAARHLQFMIDIKTDSVTTLNKLVELLRKYPVLTQCSTLQIAISGNRPEVSAYASYPSFIWFDGELQKEYPAAALARVVMLSADLKKYTMWNGKGIIPSPQWDTLQKLVSHAHALNKRVRFWGAPDFTNAWIQLMRLQVDYINTDSIKALSDFLRKMPSNSFKNKTGYKPYQPTFLHDGVDKPVKNILLFIGDGTGLAQLYAGYTANKGALNVFNMRNIGFSKTSSYDCYVTDSAPGSTAFASGEKTNNRHVGVDHTGVAIPLLPVFLKTKNIKTGLVTCGDITDATPADFYAHQTDRENSIAIIHDLKKADIDLLMGSGRESLANVALLEGNVKDAGSDSAFQELSPEFTVVHSVDSVKDVPGKKWVVVDPKAGLPVLRGREHWLEQAFSKAVKTLSRNKAGFFLMTEGAQVDYGGHANDLSYVASEVMDFDQVIGKAMQFADADGQTLVIVTADHETGGLSLLAGDYSNGYVSGNFSTNDHTATPVPVFAYGPQSFRFRGVYENTELFYRMMAALNIPIRK</sequence>
<dbReference type="PANTHER" id="PTHR11596">
    <property type="entry name" value="ALKALINE PHOSPHATASE"/>
    <property type="match status" value="1"/>
</dbReference>
<dbReference type="Gene3D" id="3.20.20.190">
    <property type="entry name" value="Phosphatidylinositol (PI) phosphodiesterase"/>
    <property type="match status" value="1"/>
</dbReference>
<keyword evidence="1" id="KW-0597">Phosphoprotein</keyword>
<evidence type="ECO:0000313" key="4">
    <source>
        <dbReference type="EMBL" id="OQP51542.1"/>
    </source>
</evidence>
<keyword evidence="5" id="KW-1185">Reference proteome</keyword>
<dbReference type="Pfam" id="PF13653">
    <property type="entry name" value="GDPD_2"/>
    <property type="match status" value="1"/>
</dbReference>
<keyword evidence="3" id="KW-0732">Signal</keyword>
<evidence type="ECO:0000256" key="3">
    <source>
        <dbReference type="SAM" id="SignalP"/>
    </source>
</evidence>
<dbReference type="RefSeq" id="WP_014219755.1">
    <property type="nucleotide sequence ID" value="NZ_LWBO01000005.1"/>
</dbReference>
<dbReference type="PRINTS" id="PR00113">
    <property type="entry name" value="ALKPHPHTASE"/>
</dbReference>
<accession>A0ABX3P0G9</accession>
<organism evidence="4 5">
    <name type="scientific">Niastella koreensis</name>
    <dbReference type="NCBI Taxonomy" id="354356"/>
    <lineage>
        <taxon>Bacteria</taxon>
        <taxon>Pseudomonadati</taxon>
        <taxon>Bacteroidota</taxon>
        <taxon>Chitinophagia</taxon>
        <taxon>Chitinophagales</taxon>
        <taxon>Chitinophagaceae</taxon>
        <taxon>Niastella</taxon>
    </lineage>
</organism>
<evidence type="ECO:0000256" key="1">
    <source>
        <dbReference type="ARBA" id="ARBA00022553"/>
    </source>
</evidence>
<gene>
    <name evidence="4" type="ORF">A4D02_25855</name>
</gene>
<dbReference type="Pfam" id="PF00245">
    <property type="entry name" value="Alk_phosphatase"/>
    <property type="match status" value="3"/>
</dbReference>
<dbReference type="SUPFAM" id="SSF53649">
    <property type="entry name" value="Alkaline phosphatase-like"/>
    <property type="match status" value="1"/>
</dbReference>
<dbReference type="SUPFAM" id="SSF51695">
    <property type="entry name" value="PLC-like phosphodiesterases"/>
    <property type="match status" value="1"/>
</dbReference>
<reference evidence="4 5" key="1">
    <citation type="submission" date="2016-04" db="EMBL/GenBank/DDBJ databases">
        <authorList>
            <person name="Chen L."/>
            <person name="Zhuang W."/>
            <person name="Wang G."/>
        </authorList>
    </citation>
    <scope>NUCLEOTIDE SEQUENCE [LARGE SCALE GENOMIC DNA]</scope>
    <source>
        <strain evidence="5">GR20</strain>
    </source>
</reference>
<name>A0ABX3P0G9_9BACT</name>
<dbReference type="Proteomes" id="UP000192277">
    <property type="component" value="Unassembled WGS sequence"/>
</dbReference>
<dbReference type="Gene3D" id="3.40.720.10">
    <property type="entry name" value="Alkaline Phosphatase, subunit A"/>
    <property type="match status" value="1"/>
</dbReference>
<dbReference type="InterPro" id="IPR017850">
    <property type="entry name" value="Alkaline_phosphatase_core_sf"/>
</dbReference>